<keyword evidence="5 7" id="KW-1133">Transmembrane helix</keyword>
<dbReference type="EMBL" id="WTUW01000002">
    <property type="protein sequence ID" value="MZR30406.1"/>
    <property type="molecule type" value="Genomic_DNA"/>
</dbReference>
<dbReference type="GO" id="GO:0022857">
    <property type="term" value="F:transmembrane transporter activity"/>
    <property type="evidence" value="ECO:0007669"/>
    <property type="project" value="UniProtKB-UniRule"/>
</dbReference>
<comment type="similarity">
    <text evidence="7">Belongs to the TRAP transporter large permease family.</text>
</comment>
<comment type="subunit">
    <text evidence="7">The complex comprises the extracytoplasmic solute receptor protein and the two transmembrane proteins.</text>
</comment>
<dbReference type="RefSeq" id="WP_161314991.1">
    <property type="nucleotide sequence ID" value="NZ_WTUW01000002.1"/>
</dbReference>
<keyword evidence="10" id="KW-1185">Reference proteome</keyword>
<evidence type="ECO:0000256" key="5">
    <source>
        <dbReference type="ARBA" id="ARBA00022989"/>
    </source>
</evidence>
<dbReference type="PANTHER" id="PTHR33362">
    <property type="entry name" value="SIALIC ACID TRAP TRANSPORTER PERMEASE PROTEIN SIAT-RELATED"/>
    <property type="match status" value="1"/>
</dbReference>
<keyword evidence="3 7" id="KW-0997">Cell inner membrane</keyword>
<feature type="transmembrane region" description="Helical" evidence="7">
    <location>
        <begin position="397"/>
        <end position="421"/>
    </location>
</feature>
<evidence type="ECO:0000256" key="2">
    <source>
        <dbReference type="ARBA" id="ARBA00022475"/>
    </source>
</evidence>
<evidence type="ECO:0000256" key="3">
    <source>
        <dbReference type="ARBA" id="ARBA00022519"/>
    </source>
</evidence>
<feature type="transmembrane region" description="Helical" evidence="7">
    <location>
        <begin position="333"/>
        <end position="352"/>
    </location>
</feature>
<keyword evidence="6 7" id="KW-0472">Membrane</keyword>
<keyword evidence="2" id="KW-1003">Cell membrane</keyword>
<evidence type="ECO:0000256" key="7">
    <source>
        <dbReference type="RuleBase" id="RU369079"/>
    </source>
</evidence>
<feature type="transmembrane region" description="Helical" evidence="7">
    <location>
        <begin position="167"/>
        <end position="192"/>
    </location>
</feature>
<dbReference type="Pfam" id="PF06808">
    <property type="entry name" value="DctM"/>
    <property type="match status" value="1"/>
</dbReference>
<feature type="transmembrane region" description="Helical" evidence="7">
    <location>
        <begin position="134"/>
        <end position="161"/>
    </location>
</feature>
<evidence type="ECO:0000259" key="8">
    <source>
        <dbReference type="Pfam" id="PF06808"/>
    </source>
</evidence>
<comment type="caution">
    <text evidence="9">The sequence shown here is derived from an EMBL/GenBank/DDBJ whole genome shotgun (WGS) entry which is preliminary data.</text>
</comment>
<feature type="transmembrane region" description="Helical" evidence="7">
    <location>
        <begin position="6"/>
        <end position="34"/>
    </location>
</feature>
<keyword evidence="4 7" id="KW-0812">Transmembrane</keyword>
<evidence type="ECO:0000313" key="10">
    <source>
        <dbReference type="Proteomes" id="UP000476030"/>
    </source>
</evidence>
<dbReference type="PIRSF" id="PIRSF006066">
    <property type="entry name" value="HI0050"/>
    <property type="match status" value="1"/>
</dbReference>
<dbReference type="PANTHER" id="PTHR33362:SF3">
    <property type="entry name" value="SIALIC ACID TRAP TRANSPORTER PERMEASE PROTEIN SIAT"/>
    <property type="match status" value="1"/>
</dbReference>
<feature type="transmembrane region" description="Helical" evidence="7">
    <location>
        <begin position="46"/>
        <end position="68"/>
    </location>
</feature>
<evidence type="ECO:0000256" key="1">
    <source>
        <dbReference type="ARBA" id="ARBA00004429"/>
    </source>
</evidence>
<keyword evidence="7" id="KW-0813">Transport</keyword>
<dbReference type="Proteomes" id="UP000476030">
    <property type="component" value="Unassembled WGS sequence"/>
</dbReference>
<dbReference type="InterPro" id="IPR004681">
    <property type="entry name" value="TRAP_DctM"/>
</dbReference>
<feature type="domain" description="TRAP C4-dicarboxylate transport system permease DctM subunit" evidence="8">
    <location>
        <begin position="7"/>
        <end position="415"/>
    </location>
</feature>
<proteinExistence type="inferred from homology"/>
<reference evidence="9 10" key="1">
    <citation type="submission" date="2019-12" db="EMBL/GenBank/DDBJ databases">
        <title>Snethiella sp. nov. sp. isolated from sea sand.</title>
        <authorList>
            <person name="Kim J."/>
            <person name="Jeong S.E."/>
            <person name="Jung H.S."/>
            <person name="Jeon C.O."/>
        </authorList>
    </citation>
    <scope>NUCLEOTIDE SEQUENCE [LARGE SCALE GENOMIC DNA]</scope>
    <source>
        <strain evidence="9 10">DP05</strain>
    </source>
</reference>
<gene>
    <name evidence="9" type="ORF">GQE98_07125</name>
</gene>
<dbReference type="GO" id="GO:0005886">
    <property type="term" value="C:plasma membrane"/>
    <property type="evidence" value="ECO:0007669"/>
    <property type="project" value="UniProtKB-SubCell"/>
</dbReference>
<feature type="transmembrane region" description="Helical" evidence="7">
    <location>
        <begin position="305"/>
        <end position="326"/>
    </location>
</feature>
<feature type="transmembrane region" description="Helical" evidence="7">
    <location>
        <begin position="271"/>
        <end position="293"/>
    </location>
</feature>
<name>A0A6L8W5I7_9PROT</name>
<comment type="subcellular location">
    <subcellularLocation>
        <location evidence="1 7">Cell inner membrane</location>
        <topology evidence="1 7">Multi-pass membrane protein</topology>
    </subcellularLocation>
</comment>
<feature type="transmembrane region" description="Helical" evidence="7">
    <location>
        <begin position="213"/>
        <end position="235"/>
    </location>
</feature>
<sequence>MSLLIILGLFLILILIRIPIAFAMLIVAAIYLVGADISLKLLAQKVAGGVDSFSLLAVPLFLLAGFLMNTMGITDRIFAFAGAVVRHIPGGLGHVNVFASVIFAGMSGSIIADAGGLGTVEIKAMRQAGYRDRFSAAITAASALIGPIIPPSIIMVIYAFVTEVSLGRLFVAGIVPGLLMAGSMMLLIYFLAKTNREHCPVLPRATFKEVVTTFYGAILPILAPIILVAGIMSGIFTPTEAGVVAVLYVLVIGVFLLKFRLEHIIDATAEAARATSATLFIIASAAIFTWIVSTANIPQAFSELVSNWVSTQFGVFLVIIASVLVLGMVMEGIPILIVFGPIFLTIATNVGIDPIHLGIVFIMTMMIGGITPPVGITLYVVMAIARVSLPDFMRSIWPFYFAILAVIFLIALFPSLCLWLPNLAFG</sequence>
<accession>A0A6L8W5I7</accession>
<protein>
    <recommendedName>
        <fullName evidence="7">TRAP transporter large permease protein</fullName>
    </recommendedName>
</protein>
<evidence type="ECO:0000256" key="4">
    <source>
        <dbReference type="ARBA" id="ARBA00022692"/>
    </source>
</evidence>
<dbReference type="NCBIfam" id="TIGR00786">
    <property type="entry name" value="dctM"/>
    <property type="match status" value="1"/>
</dbReference>
<comment type="function">
    <text evidence="7">Part of the tripartite ATP-independent periplasmic (TRAP) transport system.</text>
</comment>
<evidence type="ECO:0000256" key="6">
    <source>
        <dbReference type="ARBA" id="ARBA00023136"/>
    </source>
</evidence>
<feature type="transmembrane region" description="Helical" evidence="7">
    <location>
        <begin position="97"/>
        <end position="122"/>
    </location>
</feature>
<organism evidence="9 10">
    <name type="scientific">Sneathiella litorea</name>
    <dbReference type="NCBI Taxonomy" id="2606216"/>
    <lineage>
        <taxon>Bacteria</taxon>
        <taxon>Pseudomonadati</taxon>
        <taxon>Pseudomonadota</taxon>
        <taxon>Alphaproteobacteria</taxon>
        <taxon>Sneathiellales</taxon>
        <taxon>Sneathiellaceae</taxon>
        <taxon>Sneathiella</taxon>
    </lineage>
</organism>
<feature type="transmembrane region" description="Helical" evidence="7">
    <location>
        <begin position="358"/>
        <end position="385"/>
    </location>
</feature>
<dbReference type="AlphaFoldDB" id="A0A6L8W5I7"/>
<evidence type="ECO:0000313" key="9">
    <source>
        <dbReference type="EMBL" id="MZR30406.1"/>
    </source>
</evidence>
<dbReference type="InterPro" id="IPR010656">
    <property type="entry name" value="DctM"/>
</dbReference>
<feature type="transmembrane region" description="Helical" evidence="7">
    <location>
        <begin position="241"/>
        <end position="259"/>
    </location>
</feature>